<feature type="chain" id="PRO_5022845658" evidence="1">
    <location>
        <begin position="23"/>
        <end position="66"/>
    </location>
</feature>
<dbReference type="Proteomes" id="UP000325313">
    <property type="component" value="Unassembled WGS sequence"/>
</dbReference>
<proteinExistence type="predicted"/>
<gene>
    <name evidence="2" type="ORF">PGTUg99_014934</name>
</gene>
<accession>A0A5B0LWM6</accession>
<comment type="caution">
    <text evidence="2">The sequence shown here is derived from an EMBL/GenBank/DDBJ whole genome shotgun (WGS) entry which is preliminary data.</text>
</comment>
<feature type="signal peptide" evidence="1">
    <location>
        <begin position="1"/>
        <end position="22"/>
    </location>
</feature>
<evidence type="ECO:0000313" key="2">
    <source>
        <dbReference type="EMBL" id="KAA1068098.1"/>
    </source>
</evidence>
<protein>
    <submittedName>
        <fullName evidence="2">Uncharacterized protein</fullName>
    </submittedName>
</protein>
<sequence length="66" mass="7228">MVGNEGPSIAMWIACIWGMTCTLVKPTIDVLEDAYVCLITAGQMKLEPFGKNQQLKLLNSSRTPSL</sequence>
<reference evidence="2 3" key="1">
    <citation type="submission" date="2019-05" db="EMBL/GenBank/DDBJ databases">
        <title>Emergence of the Ug99 lineage of the wheat stem rust pathogen through somatic hybridization.</title>
        <authorList>
            <person name="Li F."/>
            <person name="Upadhyaya N.M."/>
            <person name="Sperschneider J."/>
            <person name="Matny O."/>
            <person name="Nguyen-Phuc H."/>
            <person name="Mago R."/>
            <person name="Raley C."/>
            <person name="Miller M.E."/>
            <person name="Silverstein K.A.T."/>
            <person name="Henningsen E."/>
            <person name="Hirsch C.D."/>
            <person name="Visser B."/>
            <person name="Pretorius Z.A."/>
            <person name="Steffenson B.J."/>
            <person name="Schwessinger B."/>
            <person name="Dodds P.N."/>
            <person name="Figueroa M."/>
        </authorList>
    </citation>
    <scope>NUCLEOTIDE SEQUENCE [LARGE SCALE GENOMIC DNA]</scope>
    <source>
        <strain evidence="2 3">Ug99</strain>
    </source>
</reference>
<dbReference type="EMBL" id="VDEP01000506">
    <property type="protein sequence ID" value="KAA1068098.1"/>
    <property type="molecule type" value="Genomic_DNA"/>
</dbReference>
<name>A0A5B0LWM6_PUCGR</name>
<dbReference type="AlphaFoldDB" id="A0A5B0LWM6"/>
<evidence type="ECO:0000313" key="3">
    <source>
        <dbReference type="Proteomes" id="UP000325313"/>
    </source>
</evidence>
<evidence type="ECO:0000256" key="1">
    <source>
        <dbReference type="SAM" id="SignalP"/>
    </source>
</evidence>
<organism evidence="2 3">
    <name type="scientific">Puccinia graminis f. sp. tritici</name>
    <dbReference type="NCBI Taxonomy" id="56615"/>
    <lineage>
        <taxon>Eukaryota</taxon>
        <taxon>Fungi</taxon>
        <taxon>Dikarya</taxon>
        <taxon>Basidiomycota</taxon>
        <taxon>Pucciniomycotina</taxon>
        <taxon>Pucciniomycetes</taxon>
        <taxon>Pucciniales</taxon>
        <taxon>Pucciniaceae</taxon>
        <taxon>Puccinia</taxon>
    </lineage>
</organism>
<keyword evidence="1" id="KW-0732">Signal</keyword>